<evidence type="ECO:0000256" key="3">
    <source>
        <dbReference type="ARBA" id="ARBA00023054"/>
    </source>
</evidence>
<feature type="repeat" description="WD" evidence="7">
    <location>
        <begin position="461"/>
        <end position="490"/>
    </location>
</feature>
<dbReference type="InterPro" id="IPR019775">
    <property type="entry name" value="WD40_repeat_CS"/>
</dbReference>
<dbReference type="GeneID" id="24415179"/>
<dbReference type="InterPro" id="IPR015943">
    <property type="entry name" value="WD40/YVTN_repeat-like_dom_sf"/>
</dbReference>
<dbReference type="Pfam" id="PF00400">
    <property type="entry name" value="WD40"/>
    <property type="match status" value="2"/>
</dbReference>
<dbReference type="GO" id="GO:1990234">
    <property type="term" value="C:transferase complex"/>
    <property type="evidence" value="ECO:0007669"/>
    <property type="project" value="UniProtKB-ARBA"/>
</dbReference>
<name>E3QUY2_COLGM</name>
<keyword evidence="2" id="KW-0677">Repeat</keyword>
<dbReference type="Proteomes" id="UP000008782">
    <property type="component" value="Unassembled WGS sequence"/>
</dbReference>
<protein>
    <recommendedName>
        <fullName evidence="5">Mitochondrial division protein 1</fullName>
    </recommendedName>
</protein>
<dbReference type="eggNOG" id="KOG0266">
    <property type="taxonomic scope" value="Eukaryota"/>
</dbReference>
<evidence type="ECO:0000259" key="9">
    <source>
        <dbReference type="Pfam" id="PF17100"/>
    </source>
</evidence>
<dbReference type="PANTHER" id="PTHR22847:SF637">
    <property type="entry name" value="WD REPEAT DOMAIN 5B"/>
    <property type="match status" value="1"/>
</dbReference>
<dbReference type="HOGENOM" id="CLU_556681_0_0_1"/>
<accession>E3QUY2</accession>
<organism evidence="11">
    <name type="scientific">Colletotrichum graminicola (strain M1.001 / M2 / FGSC 10212)</name>
    <name type="common">Maize anthracnose fungus</name>
    <name type="synonym">Glomerella graminicola</name>
    <dbReference type="NCBI Taxonomy" id="645133"/>
    <lineage>
        <taxon>Eukaryota</taxon>
        <taxon>Fungi</taxon>
        <taxon>Dikarya</taxon>
        <taxon>Ascomycota</taxon>
        <taxon>Pezizomycotina</taxon>
        <taxon>Sordariomycetes</taxon>
        <taxon>Hypocreomycetidae</taxon>
        <taxon>Glomerellales</taxon>
        <taxon>Glomerellaceae</taxon>
        <taxon>Colletotrichum</taxon>
        <taxon>Colletotrichum graminicola species complex</taxon>
    </lineage>
</organism>
<dbReference type="AlphaFoldDB" id="E3QUY2"/>
<evidence type="ECO:0000256" key="7">
    <source>
        <dbReference type="PROSITE-ProRule" id="PRU00221"/>
    </source>
</evidence>
<dbReference type="InterPro" id="IPR001680">
    <property type="entry name" value="WD40_rpt"/>
</dbReference>
<feature type="repeat" description="WD" evidence="7">
    <location>
        <begin position="419"/>
        <end position="460"/>
    </location>
</feature>
<dbReference type="OrthoDB" id="538223at2759"/>
<reference evidence="11" key="1">
    <citation type="journal article" date="2012" name="Nat. Genet.">
        <title>Lifestyle transitions in plant pathogenic Colletotrichum fungi deciphered by genome and transcriptome analyses.</title>
        <authorList>
            <person name="O'Connell R.J."/>
            <person name="Thon M.R."/>
            <person name="Hacquard S."/>
            <person name="Amyotte S.G."/>
            <person name="Kleemann J."/>
            <person name="Torres M.F."/>
            <person name="Damm U."/>
            <person name="Buiate E.A."/>
            <person name="Epstein L."/>
            <person name="Alkan N."/>
            <person name="Altmueller J."/>
            <person name="Alvarado-Balderrama L."/>
            <person name="Bauser C.A."/>
            <person name="Becker C."/>
            <person name="Birren B.W."/>
            <person name="Chen Z."/>
            <person name="Choi J."/>
            <person name="Crouch J.A."/>
            <person name="Duvick J.P."/>
            <person name="Farman M.A."/>
            <person name="Gan P."/>
            <person name="Heiman D."/>
            <person name="Henrissat B."/>
            <person name="Howard R.J."/>
            <person name="Kabbage M."/>
            <person name="Koch C."/>
            <person name="Kracher B."/>
            <person name="Kubo Y."/>
            <person name="Law A.D."/>
            <person name="Lebrun M.-H."/>
            <person name="Lee Y.-H."/>
            <person name="Miyara I."/>
            <person name="Moore N."/>
            <person name="Neumann U."/>
            <person name="Nordstroem K."/>
            <person name="Panaccione D.G."/>
            <person name="Panstruga R."/>
            <person name="Place M."/>
            <person name="Proctor R.H."/>
            <person name="Prusky D."/>
            <person name="Rech G."/>
            <person name="Reinhardt R."/>
            <person name="Rollins J.A."/>
            <person name="Rounsley S."/>
            <person name="Schardl C.L."/>
            <person name="Schwartz D.C."/>
            <person name="Shenoy N."/>
            <person name="Shirasu K."/>
            <person name="Sikhakolli U.R."/>
            <person name="Stueber K."/>
            <person name="Sukno S.A."/>
            <person name="Sweigard J.A."/>
            <person name="Takano Y."/>
            <person name="Takahara H."/>
            <person name="Trail F."/>
            <person name="van der Does H.C."/>
            <person name="Voll L.M."/>
            <person name="Will I."/>
            <person name="Young S."/>
            <person name="Zeng Q."/>
            <person name="Zhang J."/>
            <person name="Zhou S."/>
            <person name="Dickman M.B."/>
            <person name="Schulze-Lefert P."/>
            <person name="Ver Loren van Themaat E."/>
            <person name="Ma L.-J."/>
            <person name="Vaillancourt L.J."/>
        </authorList>
    </citation>
    <scope>NUCLEOTIDE SEQUENCE [LARGE SCALE GENOMIC DNA]</scope>
    <source>
        <strain evidence="11">M1.001 / M2 / FGSC 10212</strain>
    </source>
</reference>
<keyword evidence="1 7" id="KW-0853">WD repeat</keyword>
<evidence type="ECO:0000256" key="2">
    <source>
        <dbReference type="ARBA" id="ARBA00022737"/>
    </source>
</evidence>
<evidence type="ECO:0000256" key="8">
    <source>
        <dbReference type="SAM" id="MobiDB-lite"/>
    </source>
</evidence>
<comment type="similarity">
    <text evidence="4">Belongs to the WD repeat MDV1/CAF4 family.</text>
</comment>
<dbReference type="Pfam" id="PF17100">
    <property type="entry name" value="NACHT_N"/>
    <property type="match status" value="1"/>
</dbReference>
<dbReference type="InterPro" id="IPR031359">
    <property type="entry name" value="NACHT_N"/>
</dbReference>
<dbReference type="InterPro" id="IPR036322">
    <property type="entry name" value="WD40_repeat_dom_sf"/>
</dbReference>
<evidence type="ECO:0000313" key="10">
    <source>
        <dbReference type="EMBL" id="EFQ34670.1"/>
    </source>
</evidence>
<dbReference type="PROSITE" id="PS50082">
    <property type="entry name" value="WD_REPEATS_2"/>
    <property type="match status" value="2"/>
</dbReference>
<gene>
    <name evidence="10" type="ORF">GLRG_09814</name>
</gene>
<dbReference type="Gene3D" id="2.130.10.10">
    <property type="entry name" value="YVTN repeat-like/Quinoprotein amine dehydrogenase"/>
    <property type="match status" value="1"/>
</dbReference>
<evidence type="ECO:0000256" key="6">
    <source>
        <dbReference type="ARBA" id="ARBA00043913"/>
    </source>
</evidence>
<dbReference type="PROSITE" id="PS50294">
    <property type="entry name" value="WD_REPEATS_REGION"/>
    <property type="match status" value="2"/>
</dbReference>
<sequence length="490" mass="54410">MERKVDPETPSPPRLPCPAGGLLNARDDAAKEPSLWDRAFHALAEEKGELVSEYESLLSRAFNPNPQPIHSASEEQNAAAVYNPIPSHDPVAREQSLKRIIEMGLQHMEDKKLRTTVLGHEISLSNVVANAAGAVTWAEKLTKKAVKDVPYASIVMAGVSLILPLLKNPLAADAANSEGLTYVTLRMRYYAAMEQSLFPKDMEPAAPSCRFDNAPSYSASNVIFPKGEEYAHYTVFSRSLRSMTSTLDREDIYHLSEPGYPAEDVKTPDPDPLRPVGYSCVYRAHHLLHCRHTESAIRDLQEGGIVDGFFRTHFLPWLEALSLLKAMPLGVAAVLKMHNLLKNSTHTTSSLTDRVWDASRFLQSHKWGIERYPLQVYTSALIFTPSTSITRRQYLERHQSLLTVLPMVDENWSACLQTLEGHSDYVTSVAFSPDSQVVASASIDRTVKLWNVQTGVEKITLEGHNNKVTSVAFSPNSQVVTSASYSKVQL</sequence>
<feature type="domain" description="NWD NACHT-NTPase N-terminal" evidence="9">
    <location>
        <begin position="34"/>
        <end position="206"/>
    </location>
</feature>
<dbReference type="PANTHER" id="PTHR22847">
    <property type="entry name" value="WD40 REPEAT PROTEIN"/>
    <property type="match status" value="1"/>
</dbReference>
<keyword evidence="3" id="KW-0175">Coiled coil</keyword>
<comment type="function">
    <text evidence="6">Involved in mitochondrial fission. Acts as an adapter protein required to form mitochondrial fission complexes. Formation of these complexes is required to promote constriction and fission of the mitochondrial compartment at a late step in mitochondrial division.</text>
</comment>
<dbReference type="PROSITE" id="PS00678">
    <property type="entry name" value="WD_REPEATS_1"/>
    <property type="match status" value="1"/>
</dbReference>
<dbReference type="VEuPathDB" id="FungiDB:GLRG_09814"/>
<dbReference type="STRING" id="645133.E3QUY2"/>
<proteinExistence type="inferred from homology"/>
<evidence type="ECO:0000256" key="1">
    <source>
        <dbReference type="ARBA" id="ARBA00022574"/>
    </source>
</evidence>
<evidence type="ECO:0000256" key="4">
    <source>
        <dbReference type="ARBA" id="ARBA00038415"/>
    </source>
</evidence>
<feature type="region of interest" description="Disordered" evidence="8">
    <location>
        <begin position="1"/>
        <end position="22"/>
    </location>
</feature>
<keyword evidence="11" id="KW-1185">Reference proteome</keyword>
<evidence type="ECO:0000313" key="11">
    <source>
        <dbReference type="Proteomes" id="UP000008782"/>
    </source>
</evidence>
<evidence type="ECO:0000256" key="5">
    <source>
        <dbReference type="ARBA" id="ARBA00039789"/>
    </source>
</evidence>
<dbReference type="SMART" id="SM00320">
    <property type="entry name" value="WD40"/>
    <property type="match status" value="2"/>
</dbReference>
<dbReference type="SUPFAM" id="SSF50978">
    <property type="entry name" value="WD40 repeat-like"/>
    <property type="match status" value="1"/>
</dbReference>
<dbReference type="RefSeq" id="XP_008098690.1">
    <property type="nucleotide sequence ID" value="XM_008100499.1"/>
</dbReference>
<dbReference type="EMBL" id="GG697382">
    <property type="protein sequence ID" value="EFQ34670.1"/>
    <property type="molecule type" value="Genomic_DNA"/>
</dbReference>